<dbReference type="InterPro" id="IPR002885">
    <property type="entry name" value="PPR_rpt"/>
</dbReference>
<dbReference type="NCBIfam" id="TIGR00756">
    <property type="entry name" value="PPR"/>
    <property type="match status" value="6"/>
</dbReference>
<dbReference type="Proteomes" id="UP001279734">
    <property type="component" value="Unassembled WGS sequence"/>
</dbReference>
<dbReference type="GO" id="GO:0003723">
    <property type="term" value="F:RNA binding"/>
    <property type="evidence" value="ECO:0007669"/>
    <property type="project" value="InterPro"/>
</dbReference>
<dbReference type="FunFam" id="1.25.40.10:FF:000427">
    <property type="entry name" value="Pentatricopeptide repeat-containing protein chloroplastic"/>
    <property type="match status" value="1"/>
</dbReference>
<protein>
    <recommendedName>
        <fullName evidence="5">Pentatricopeptide repeat-containing protein</fullName>
    </recommendedName>
</protein>
<dbReference type="Gene3D" id="1.25.40.10">
    <property type="entry name" value="Tetratricopeptide repeat domain"/>
    <property type="match status" value="3"/>
</dbReference>
<keyword evidence="4" id="KW-1185">Reference proteome</keyword>
<dbReference type="InterPro" id="IPR046848">
    <property type="entry name" value="E_motif"/>
</dbReference>
<dbReference type="EMBL" id="BSYO01000023">
    <property type="protein sequence ID" value="GMH21406.1"/>
    <property type="molecule type" value="Genomic_DNA"/>
</dbReference>
<comment type="caution">
    <text evidence="3">The sequence shown here is derived from an EMBL/GenBank/DDBJ whole genome shotgun (WGS) entry which is preliminary data.</text>
</comment>
<evidence type="ECO:0000313" key="4">
    <source>
        <dbReference type="Proteomes" id="UP001279734"/>
    </source>
</evidence>
<organism evidence="3 4">
    <name type="scientific">Nepenthes gracilis</name>
    <name type="common">Slender pitcher plant</name>
    <dbReference type="NCBI Taxonomy" id="150966"/>
    <lineage>
        <taxon>Eukaryota</taxon>
        <taxon>Viridiplantae</taxon>
        <taxon>Streptophyta</taxon>
        <taxon>Embryophyta</taxon>
        <taxon>Tracheophyta</taxon>
        <taxon>Spermatophyta</taxon>
        <taxon>Magnoliopsida</taxon>
        <taxon>eudicotyledons</taxon>
        <taxon>Gunneridae</taxon>
        <taxon>Pentapetalae</taxon>
        <taxon>Caryophyllales</taxon>
        <taxon>Nepenthaceae</taxon>
        <taxon>Nepenthes</taxon>
    </lineage>
</organism>
<dbReference type="PANTHER" id="PTHR47926:SF391">
    <property type="entry name" value="TETRATRICOPEPTIDE-LIKE HELICAL DOMAIN SUPERFAMILY"/>
    <property type="match status" value="1"/>
</dbReference>
<evidence type="ECO:0000256" key="1">
    <source>
        <dbReference type="ARBA" id="ARBA00022737"/>
    </source>
</evidence>
<dbReference type="Pfam" id="PF13041">
    <property type="entry name" value="PPR_2"/>
    <property type="match status" value="3"/>
</dbReference>
<dbReference type="InterPro" id="IPR011990">
    <property type="entry name" value="TPR-like_helical_dom_sf"/>
</dbReference>
<dbReference type="Pfam" id="PF20431">
    <property type="entry name" value="E_motif"/>
    <property type="match status" value="1"/>
</dbReference>
<dbReference type="FunFam" id="1.25.40.10:FF:000242">
    <property type="entry name" value="Pentatricopeptide repeat-containing protein"/>
    <property type="match status" value="1"/>
</dbReference>
<dbReference type="PANTHER" id="PTHR47926">
    <property type="entry name" value="PENTATRICOPEPTIDE REPEAT-CONTAINING PROTEIN"/>
    <property type="match status" value="1"/>
</dbReference>
<feature type="repeat" description="PPR" evidence="2">
    <location>
        <begin position="143"/>
        <end position="177"/>
    </location>
</feature>
<dbReference type="PROSITE" id="PS51375">
    <property type="entry name" value="PPR"/>
    <property type="match status" value="3"/>
</dbReference>
<gene>
    <name evidence="3" type="ORF">Nepgr_023248</name>
</gene>
<feature type="repeat" description="PPR" evidence="2">
    <location>
        <begin position="244"/>
        <end position="278"/>
    </location>
</feature>
<dbReference type="GO" id="GO:0009451">
    <property type="term" value="P:RNA modification"/>
    <property type="evidence" value="ECO:0007669"/>
    <property type="project" value="InterPro"/>
</dbReference>
<dbReference type="InterPro" id="IPR046960">
    <property type="entry name" value="PPR_At4g14850-like_plant"/>
</dbReference>
<dbReference type="AlphaFoldDB" id="A0AAD3XZ74"/>
<accession>A0AAD3XZ74</accession>
<name>A0AAD3XZ74_NEPGR</name>
<keyword evidence="1" id="KW-0677">Repeat</keyword>
<evidence type="ECO:0008006" key="5">
    <source>
        <dbReference type="Google" id="ProtNLM"/>
    </source>
</evidence>
<reference evidence="3" key="1">
    <citation type="submission" date="2023-05" db="EMBL/GenBank/DDBJ databases">
        <title>Nepenthes gracilis genome sequencing.</title>
        <authorList>
            <person name="Fukushima K."/>
        </authorList>
    </citation>
    <scope>NUCLEOTIDE SEQUENCE</scope>
    <source>
        <strain evidence="3">SING2019-196</strain>
    </source>
</reference>
<feature type="repeat" description="PPR" evidence="2">
    <location>
        <begin position="345"/>
        <end position="379"/>
    </location>
</feature>
<evidence type="ECO:0000313" key="3">
    <source>
        <dbReference type="EMBL" id="GMH21406.1"/>
    </source>
</evidence>
<sequence>MREQWPPSRASIRGRSVGMAINCANRLISSLCIATPICCASNTKISLVLSTFSKLNLCSLCYHTPRRIRNPTESSNSREETLLSLSRQCSTIKDLEQLHAQIVQLGFDQNLYVVGKILEFCAVLGRDLMSYSEKIFEHIERPDGFLWNTMIRGFGSASHHQKALEYYERMREKGEKPDNFTFSFLLKVCGKLGSVMMGKQIHCSSIIHGLDTYMFVRNTLIHMYGMLRDIKAARQLFDEMPCWDLVAWNSMIHCYFHCGRYEEVLHFYTHMLQNGIQPDEATLVVTISACSALGALDFGSWVHFCIDKIELNEIVSVSNSLIDMYAKCGAIEQACKTFNEMKQRNIVSWNTIIAGLAMHGYGVEALNLFAKMVDEKLEKPDGITFLGVLCACSHEGLVEEGRSLFDSMNKEYNIEPNIKHYGCMVDLLGRAALLQEAYQLIQGIQTKCSAILWRTLLASCRVHGNLELGVKVQKHLLELEYHSSDYSLLANMYASAEQWNEVVKVRISVRDDGALKPVPANSCVNIQAKRITEGEFNEWLKFEK</sequence>
<proteinExistence type="predicted"/>
<dbReference type="Pfam" id="PF01535">
    <property type="entry name" value="PPR"/>
    <property type="match status" value="1"/>
</dbReference>
<evidence type="ECO:0000256" key="2">
    <source>
        <dbReference type="PROSITE-ProRule" id="PRU00708"/>
    </source>
</evidence>